<dbReference type="EMBL" id="JAVFHQ010000049">
    <property type="protein sequence ID" value="KAK4541691.1"/>
    <property type="molecule type" value="Genomic_DNA"/>
</dbReference>
<dbReference type="AlphaFoldDB" id="A0AAV9J9R6"/>
<reference evidence="2 3" key="1">
    <citation type="submission" date="2021-11" db="EMBL/GenBank/DDBJ databases">
        <title>Black yeast isolated from Biological Soil Crust.</title>
        <authorList>
            <person name="Kurbessoian T."/>
        </authorList>
    </citation>
    <scope>NUCLEOTIDE SEQUENCE [LARGE SCALE GENOMIC DNA]</scope>
    <source>
        <strain evidence="2 3">CCFEE 5522</strain>
    </source>
</reference>
<gene>
    <name evidence="2" type="ORF">LTR36_007400</name>
</gene>
<evidence type="ECO:0000313" key="2">
    <source>
        <dbReference type="EMBL" id="KAK4541691.1"/>
    </source>
</evidence>
<keyword evidence="3" id="KW-1185">Reference proteome</keyword>
<feature type="region of interest" description="Disordered" evidence="1">
    <location>
        <begin position="1"/>
        <end position="48"/>
    </location>
</feature>
<sequence length="209" mass="21866">MADKLQQTAQGATDQAKQGASEGSKKWDAMSEDQKKETFDKLPADQKKGKSYYEWITEGYHHQYENWMPWIEDKYLSWFTKDNKASYTTKDTLDKSKITGVDQVDNLQDGVNGLVSGQVGKGGLLQPVGDAFSKEGMNRVERGGKDDSGSYGGAVGDSVVGGAKSAGEGAQSAGEGVASGAQGVGSSVLGGAKSAGGYVGGMFGGGKKE</sequence>
<protein>
    <submittedName>
        <fullName evidence="2">Uncharacterized protein</fullName>
    </submittedName>
</protein>
<proteinExistence type="predicted"/>
<organism evidence="2 3">
    <name type="scientific">Oleoguttula mirabilis</name>
    <dbReference type="NCBI Taxonomy" id="1507867"/>
    <lineage>
        <taxon>Eukaryota</taxon>
        <taxon>Fungi</taxon>
        <taxon>Dikarya</taxon>
        <taxon>Ascomycota</taxon>
        <taxon>Pezizomycotina</taxon>
        <taxon>Dothideomycetes</taxon>
        <taxon>Dothideomycetidae</taxon>
        <taxon>Mycosphaerellales</taxon>
        <taxon>Teratosphaeriaceae</taxon>
        <taxon>Oleoguttula</taxon>
    </lineage>
</organism>
<feature type="compositionally biased region" description="Polar residues" evidence="1">
    <location>
        <begin position="1"/>
        <end position="18"/>
    </location>
</feature>
<accession>A0AAV9J9R6</accession>
<comment type="caution">
    <text evidence="2">The sequence shown here is derived from an EMBL/GenBank/DDBJ whole genome shotgun (WGS) entry which is preliminary data.</text>
</comment>
<evidence type="ECO:0000313" key="3">
    <source>
        <dbReference type="Proteomes" id="UP001324427"/>
    </source>
</evidence>
<feature type="compositionally biased region" description="Basic and acidic residues" evidence="1">
    <location>
        <begin position="23"/>
        <end position="48"/>
    </location>
</feature>
<dbReference type="Proteomes" id="UP001324427">
    <property type="component" value="Unassembled WGS sequence"/>
</dbReference>
<evidence type="ECO:0000256" key="1">
    <source>
        <dbReference type="SAM" id="MobiDB-lite"/>
    </source>
</evidence>
<name>A0AAV9J9R6_9PEZI</name>